<dbReference type="RefSeq" id="WP_105472792.1">
    <property type="nucleotide sequence ID" value="NZ_PVEO01000002.1"/>
</dbReference>
<dbReference type="PROSITE" id="PS51257">
    <property type="entry name" value="PROKAR_LIPOPROTEIN"/>
    <property type="match status" value="1"/>
</dbReference>
<name>A0A362X4I7_9FLAO</name>
<accession>A0A362X4I7</accession>
<dbReference type="CDD" id="cd00229">
    <property type="entry name" value="SGNH_hydrolase"/>
    <property type="match status" value="1"/>
</dbReference>
<dbReference type="AlphaFoldDB" id="A0A362X4I7"/>
<dbReference type="Gene3D" id="3.40.50.1110">
    <property type="entry name" value="SGNH hydrolase"/>
    <property type="match status" value="1"/>
</dbReference>
<gene>
    <name evidence="1" type="ORF">CLV33_10261</name>
</gene>
<sequence>MKRRHFVKYLGATTLYMGASSCASFNLFGDRYDEEVAREAWKKLANKGEAFQYVHPNKKLPNVFIYGDSISIGYTPTVRKELEGKANVFRFHKNGQSSNKFIPFMETMKTTMFQPYLKGGWDFTWDVIHFNVGLHDLKYVKNGKLDRDNGKLVNSVEKYKENLHDICKYLLKEYPKAKLIFATTTPVPDEGDAGRFGGDSVKYNKAALEVLANYPSIKINDLYGFTKPNEKEWYIKPANVHYNELGKTEQGKRVAQVIAENL</sequence>
<evidence type="ECO:0000313" key="1">
    <source>
        <dbReference type="EMBL" id="PQV50204.1"/>
    </source>
</evidence>
<evidence type="ECO:0000313" key="2">
    <source>
        <dbReference type="Proteomes" id="UP000251545"/>
    </source>
</evidence>
<dbReference type="EMBL" id="PVEO01000002">
    <property type="protein sequence ID" value="PQV50204.1"/>
    <property type="molecule type" value="Genomic_DNA"/>
</dbReference>
<organism evidence="1 2">
    <name type="scientific">Jejuia pallidilutea</name>
    <dbReference type="NCBI Taxonomy" id="504487"/>
    <lineage>
        <taxon>Bacteria</taxon>
        <taxon>Pseudomonadati</taxon>
        <taxon>Bacteroidota</taxon>
        <taxon>Flavobacteriia</taxon>
        <taxon>Flavobacteriales</taxon>
        <taxon>Flavobacteriaceae</taxon>
        <taxon>Jejuia</taxon>
    </lineage>
</organism>
<dbReference type="Proteomes" id="UP000251545">
    <property type="component" value="Unassembled WGS sequence"/>
</dbReference>
<dbReference type="SUPFAM" id="SSF52266">
    <property type="entry name" value="SGNH hydrolase"/>
    <property type="match status" value="1"/>
</dbReference>
<protein>
    <submittedName>
        <fullName evidence="1">Lysophospholipase L1-like esterase</fullName>
    </submittedName>
</protein>
<dbReference type="InterPro" id="IPR036514">
    <property type="entry name" value="SGNH_hydro_sf"/>
</dbReference>
<reference evidence="1 2" key="1">
    <citation type="submission" date="2018-02" db="EMBL/GenBank/DDBJ databases">
        <title>Genomic Encyclopedia of Archaeal and Bacterial Type Strains, Phase II (KMG-II): from individual species to whole genera.</title>
        <authorList>
            <person name="Goeker M."/>
        </authorList>
    </citation>
    <scope>NUCLEOTIDE SEQUENCE [LARGE SCALE GENOMIC DNA]</scope>
    <source>
        <strain evidence="1 2">DSM 21165</strain>
    </source>
</reference>
<proteinExistence type="predicted"/>
<dbReference type="GO" id="GO:0016788">
    <property type="term" value="F:hydrolase activity, acting on ester bonds"/>
    <property type="evidence" value="ECO:0007669"/>
    <property type="project" value="UniProtKB-ARBA"/>
</dbReference>
<comment type="caution">
    <text evidence="1">The sequence shown here is derived from an EMBL/GenBank/DDBJ whole genome shotgun (WGS) entry which is preliminary data.</text>
</comment>